<dbReference type="PROSITE" id="PS01013">
    <property type="entry name" value="OSBP"/>
    <property type="match status" value="1"/>
</dbReference>
<evidence type="ECO:0000313" key="6">
    <source>
        <dbReference type="Proteomes" id="UP000243459"/>
    </source>
</evidence>
<dbReference type="Gene3D" id="3.30.70.3490">
    <property type="match status" value="1"/>
</dbReference>
<protein>
    <recommendedName>
        <fullName evidence="7">Oxysterol-binding protein</fullName>
    </recommendedName>
</protein>
<dbReference type="Pfam" id="PF01237">
    <property type="entry name" value="Oxysterol_BP"/>
    <property type="match status" value="1"/>
</dbReference>
<dbReference type="GO" id="GO:0032934">
    <property type="term" value="F:sterol binding"/>
    <property type="evidence" value="ECO:0007669"/>
    <property type="project" value="TreeGrafter"/>
</dbReference>
<dbReference type="Gramene" id="ONK69502">
    <property type="protein sequence ID" value="ONK69502"/>
    <property type="gene ID" value="A4U43_C05F23610"/>
</dbReference>
<keyword evidence="3" id="KW-0813">Transport</keyword>
<dbReference type="PANTHER" id="PTHR10972:SF102">
    <property type="entry name" value="OXYSTEROL-BINDING PROTEIN"/>
    <property type="match status" value="1"/>
</dbReference>
<accession>A0A5P1EU46</accession>
<dbReference type="AlphaFoldDB" id="A0A5P1EU46"/>
<evidence type="ECO:0000256" key="4">
    <source>
        <dbReference type="RuleBase" id="RU003844"/>
    </source>
</evidence>
<dbReference type="OMA" id="SSYWTEH"/>
<proteinExistence type="inferred from homology"/>
<comment type="function">
    <text evidence="1">May be involved in the transport of sterols.</text>
</comment>
<comment type="similarity">
    <text evidence="2 4">Belongs to the OSBP family.</text>
</comment>
<evidence type="ECO:0000256" key="1">
    <source>
        <dbReference type="ARBA" id="ARBA00003361"/>
    </source>
</evidence>
<dbReference type="FunFam" id="3.30.70.3490:FF:000007">
    <property type="entry name" value="Oxysterol-binding protein-related protein 4B"/>
    <property type="match status" value="1"/>
</dbReference>
<dbReference type="Gene3D" id="2.40.160.120">
    <property type="match status" value="1"/>
</dbReference>
<dbReference type="InterPro" id="IPR000648">
    <property type="entry name" value="Oxysterol-bd"/>
</dbReference>
<dbReference type="Proteomes" id="UP000243459">
    <property type="component" value="Chromosome 5"/>
</dbReference>
<organism evidence="5 6">
    <name type="scientific">Asparagus officinalis</name>
    <name type="common">Garden asparagus</name>
    <dbReference type="NCBI Taxonomy" id="4686"/>
    <lineage>
        <taxon>Eukaryota</taxon>
        <taxon>Viridiplantae</taxon>
        <taxon>Streptophyta</taxon>
        <taxon>Embryophyta</taxon>
        <taxon>Tracheophyta</taxon>
        <taxon>Spermatophyta</taxon>
        <taxon>Magnoliopsida</taxon>
        <taxon>Liliopsida</taxon>
        <taxon>Asparagales</taxon>
        <taxon>Asparagaceae</taxon>
        <taxon>Asparagoideae</taxon>
        <taxon>Asparagus</taxon>
    </lineage>
</organism>
<evidence type="ECO:0000256" key="2">
    <source>
        <dbReference type="ARBA" id="ARBA00008842"/>
    </source>
</evidence>
<dbReference type="FunFam" id="2.40.160.120:FF:000011">
    <property type="entry name" value="Oxysterol-binding protein-related protein 4C"/>
    <property type="match status" value="1"/>
</dbReference>
<dbReference type="PANTHER" id="PTHR10972">
    <property type="entry name" value="OXYSTEROL-BINDING PROTEIN-RELATED"/>
    <property type="match status" value="1"/>
</dbReference>
<dbReference type="GO" id="GO:0006869">
    <property type="term" value="P:lipid transport"/>
    <property type="evidence" value="ECO:0007669"/>
    <property type="project" value="UniProtKB-KW"/>
</dbReference>
<name>A0A5P1EU46_ASPOF</name>
<evidence type="ECO:0000313" key="5">
    <source>
        <dbReference type="EMBL" id="ONK69502.1"/>
    </source>
</evidence>
<keyword evidence="6" id="KW-1185">Reference proteome</keyword>
<dbReference type="EMBL" id="CM007385">
    <property type="protein sequence ID" value="ONK69502.1"/>
    <property type="molecule type" value="Genomic_DNA"/>
</dbReference>
<sequence>MVSKENEDEHEAVLTAPLALEGGLAAEYRQPNVLQQVFGLFRGIRPGTDLTNFQLPPLFNMPKSQLQCYGEAVYCIGEDYLKKCARGKNKFDRFTSVVAWCISSARPLIFGLTPFNPILGETHHVSRGTLNVFVEQISHHPPVSALHATDTEENIEFIACQNPRPKFYGTGVEAVIHGKRQLKLLNFNESYEMESPNLLIKILPFPSSDWTGNVSIRCKDSGLEANVSFGESRSFFGLRGNPRSVKGKIVNSKTSKTIYEIDGQWDRVVELKDTKSGKGRVLYDAKLGITKLKTPSVKDPKGLWATESAVVWAEVSQAILKNDWGKAKEAKKNIEERERRLRRERNSRGEAWVSKHFRVATTKEGDWDCWPIERLVPPAPIAVSP</sequence>
<dbReference type="InterPro" id="IPR018494">
    <property type="entry name" value="Oxysterol-bd_CS"/>
</dbReference>
<evidence type="ECO:0000256" key="3">
    <source>
        <dbReference type="ARBA" id="ARBA00023055"/>
    </source>
</evidence>
<evidence type="ECO:0008006" key="7">
    <source>
        <dbReference type="Google" id="ProtNLM"/>
    </source>
</evidence>
<dbReference type="GO" id="GO:0016020">
    <property type="term" value="C:membrane"/>
    <property type="evidence" value="ECO:0007669"/>
    <property type="project" value="TreeGrafter"/>
</dbReference>
<gene>
    <name evidence="5" type="ORF">A4U43_C05F23610</name>
</gene>
<dbReference type="GO" id="GO:0005829">
    <property type="term" value="C:cytosol"/>
    <property type="evidence" value="ECO:0007669"/>
    <property type="project" value="TreeGrafter"/>
</dbReference>
<keyword evidence="3" id="KW-0445">Lipid transport</keyword>
<dbReference type="InterPro" id="IPR037239">
    <property type="entry name" value="OSBP_sf"/>
</dbReference>
<dbReference type="SUPFAM" id="SSF144000">
    <property type="entry name" value="Oxysterol-binding protein-like"/>
    <property type="match status" value="1"/>
</dbReference>
<reference evidence="6" key="1">
    <citation type="journal article" date="2017" name="Nat. Commun.">
        <title>The asparagus genome sheds light on the origin and evolution of a young Y chromosome.</title>
        <authorList>
            <person name="Harkess A."/>
            <person name="Zhou J."/>
            <person name="Xu C."/>
            <person name="Bowers J.E."/>
            <person name="Van der Hulst R."/>
            <person name="Ayyampalayam S."/>
            <person name="Mercati F."/>
            <person name="Riccardi P."/>
            <person name="McKain M.R."/>
            <person name="Kakrana A."/>
            <person name="Tang H."/>
            <person name="Ray J."/>
            <person name="Groenendijk J."/>
            <person name="Arikit S."/>
            <person name="Mathioni S.M."/>
            <person name="Nakano M."/>
            <person name="Shan H."/>
            <person name="Telgmann-Rauber A."/>
            <person name="Kanno A."/>
            <person name="Yue Z."/>
            <person name="Chen H."/>
            <person name="Li W."/>
            <person name="Chen Y."/>
            <person name="Xu X."/>
            <person name="Zhang Y."/>
            <person name="Luo S."/>
            <person name="Chen H."/>
            <person name="Gao J."/>
            <person name="Mao Z."/>
            <person name="Pires J.C."/>
            <person name="Luo M."/>
            <person name="Kudrna D."/>
            <person name="Wing R.A."/>
            <person name="Meyers B.C."/>
            <person name="Yi K."/>
            <person name="Kong H."/>
            <person name="Lavrijsen P."/>
            <person name="Sunseri F."/>
            <person name="Falavigna A."/>
            <person name="Ye Y."/>
            <person name="Leebens-Mack J.H."/>
            <person name="Chen G."/>
        </authorList>
    </citation>
    <scope>NUCLEOTIDE SEQUENCE [LARGE SCALE GENOMIC DNA]</scope>
    <source>
        <strain evidence="6">cv. DH0086</strain>
    </source>
</reference>
<dbReference type="OrthoDB" id="14833at2759"/>